<reference evidence="3" key="1">
    <citation type="journal article" date="2013" name="Genome Announc.">
        <title>First genome sequence of a syntrophic acetate-oxidizing bacterium, Tepidanaerobacter acetatoxydans strain Re1.</title>
        <authorList>
            <person name="Manzoor S."/>
            <person name="Bongcam-Rudloff E."/>
            <person name="Schnurer A."/>
            <person name="Muller B."/>
        </authorList>
    </citation>
    <scope>NUCLEOTIDE SEQUENCE [LARGE SCALE GENOMIC DNA]</scope>
    <source>
        <strain evidence="3">Re1</strain>
    </source>
</reference>
<dbReference type="EMBL" id="HF563609">
    <property type="protein sequence ID" value="CCP26750.1"/>
    <property type="molecule type" value="Genomic_DNA"/>
</dbReference>
<accession>F4LXJ5</accession>
<dbReference type="KEGG" id="tae:TepiRe1_1933"/>
<dbReference type="eggNOG" id="COG2607">
    <property type="taxonomic scope" value="Bacteria"/>
</dbReference>
<dbReference type="PANTHER" id="PTHR42935">
    <property type="entry name" value="SLR0930 PROTEIN"/>
    <property type="match status" value="1"/>
</dbReference>
<dbReference type="PANTHER" id="PTHR42935:SF1">
    <property type="entry name" value="SLR0930 PROTEIN"/>
    <property type="match status" value="1"/>
</dbReference>
<keyword evidence="3" id="KW-1185">Reference proteome</keyword>
<protein>
    <recommendedName>
        <fullName evidence="1">AAA+ ATPase domain-containing protein</fullName>
    </recommendedName>
</protein>
<accession>L0S0F8</accession>
<gene>
    <name evidence="2" type="ordered locus">TEPIRE1_1933</name>
</gene>
<dbReference type="HOGENOM" id="CLU_039512_1_1_9"/>
<dbReference type="InterPro" id="IPR027417">
    <property type="entry name" value="P-loop_NTPase"/>
</dbReference>
<feature type="domain" description="AAA+ ATPase" evidence="1">
    <location>
        <begin position="251"/>
        <end position="378"/>
    </location>
</feature>
<dbReference type="Gene3D" id="3.40.50.300">
    <property type="entry name" value="P-loop containing nucleotide triphosphate hydrolases"/>
    <property type="match status" value="1"/>
</dbReference>
<dbReference type="CDD" id="cd00009">
    <property type="entry name" value="AAA"/>
    <property type="match status" value="1"/>
</dbReference>
<dbReference type="AlphaFoldDB" id="F4LXJ5"/>
<dbReference type="SUPFAM" id="SSF52540">
    <property type="entry name" value="P-loop containing nucleoside triphosphate hydrolases"/>
    <property type="match status" value="1"/>
</dbReference>
<proteinExistence type="predicted"/>
<dbReference type="RefSeq" id="WP_013778846.1">
    <property type="nucleotide sequence ID" value="NC_015519.1"/>
</dbReference>
<name>F4LXJ5_TEPAE</name>
<dbReference type="Pfam" id="PF05673">
    <property type="entry name" value="DUF815"/>
    <property type="match status" value="1"/>
</dbReference>
<organism evidence="2 3">
    <name type="scientific">Tepidanaerobacter acetatoxydans (strain DSM 21804 / JCM 16047 / Re1)</name>
    <dbReference type="NCBI Taxonomy" id="1209989"/>
    <lineage>
        <taxon>Bacteria</taxon>
        <taxon>Bacillati</taxon>
        <taxon>Bacillota</taxon>
        <taxon>Clostridia</taxon>
        <taxon>Thermosediminibacterales</taxon>
        <taxon>Tepidanaerobacteraceae</taxon>
        <taxon>Tepidanaerobacter</taxon>
    </lineage>
</organism>
<dbReference type="STRING" id="1209989.TepRe1_1793"/>
<sequence>MNKIQQQIFDTQLAANSLVIYRNLLLNDRIVKKYLKMLEITSEEKPIPAVVSAYHDFLSSLIEENKICGEPLVGNLWQDHILNLILADENPFSLRCEKIGLHEIEQPLIELAERDLALLKILHDFNFVAFTSYIQEKSAQCTDFTAMLTMKGSKSFPYPKTYYEQKQKIKILLNNSPAWNKNISDLAKFYKNTGCGKFARYWAFKWADTENGGKLVGIPEPDPILLENLIGYEEQKNEVLRNTRQFVQGFGANNMLLYGDRGTGKSSTIKALIHEFGEDGLRMVEVTKDRLIDLSNIVAELRDRPYRFIIFVDDLSFEEHETEYKYLKAILEGSLEPAPENVLIYATSNRRHLIREFHSDRAEDEAKAQDTLQEKLSLSDRFGITVVYLSPDQEKYLDIVEGIAESKGINIEPKQLREMALKWELWHNSRSGRTAKQFVEDLLGKMASNKEDDVIENKSNN</sequence>
<dbReference type="SMART" id="SM00382">
    <property type="entry name" value="AAA"/>
    <property type="match status" value="1"/>
</dbReference>
<dbReference type="OrthoDB" id="9812140at2"/>
<dbReference type="Proteomes" id="UP000010802">
    <property type="component" value="Chromosome"/>
</dbReference>
<evidence type="ECO:0000259" key="1">
    <source>
        <dbReference type="SMART" id="SM00382"/>
    </source>
</evidence>
<evidence type="ECO:0000313" key="3">
    <source>
        <dbReference type="Proteomes" id="UP000010802"/>
    </source>
</evidence>
<dbReference type="KEGG" id="tep:TepRe1_1793"/>
<dbReference type="InterPro" id="IPR008533">
    <property type="entry name" value="DUF815"/>
</dbReference>
<dbReference type="PATRIC" id="fig|1209989.3.peg.2233"/>
<dbReference type="InterPro" id="IPR003593">
    <property type="entry name" value="AAA+_ATPase"/>
</dbReference>
<evidence type="ECO:0000313" key="2">
    <source>
        <dbReference type="EMBL" id="CCP26750.1"/>
    </source>
</evidence>